<feature type="compositionally biased region" description="Basic residues" evidence="1">
    <location>
        <begin position="437"/>
        <end position="446"/>
    </location>
</feature>
<feature type="compositionally biased region" description="Low complexity" evidence="1">
    <location>
        <begin position="41"/>
        <end position="53"/>
    </location>
</feature>
<feature type="region of interest" description="Disordered" evidence="1">
    <location>
        <begin position="1"/>
        <end position="116"/>
    </location>
</feature>
<feature type="compositionally biased region" description="Polar residues" evidence="1">
    <location>
        <begin position="19"/>
        <end position="36"/>
    </location>
</feature>
<feature type="compositionally biased region" description="Low complexity" evidence="1">
    <location>
        <begin position="63"/>
        <end position="74"/>
    </location>
</feature>
<proteinExistence type="predicted"/>
<sequence length="446" mass="49733">MAATQADYRHPLPSPPNNDPYQQSLSHRKQPATNPESARHTLTTAQQQQYQAELAERSNSGFYYSNSSQYANNSRAKPRTFSIQSHRSKTSANSEETPEEKQRRRLTSRADPTLPMNEAEPSAVAAMFTEPTATPLSALQHKDAFGNPIAEPDRSNPTRSRWERPLDTIRSFEAAIDGGYSRKSVYGSDINGSSAWNRRSSMALCKRESTLMMSTARTNSSATMHPRRRPESAYGGPVSRPMSMRANRPQYGPSAPSTARNSVMYEQGAYTTQPMPRHSRRDMHRMYQESSYGQYGHEQGDVYPMPNKDRSYETVASAAASGNSDPAGYQTDPTSSDNSSIRRASPPKRKAPANDYGIGFAPNYQPPSLNHYSSRDVSPTNTGRSHHPLPPPPPPPPVHLQEPAPPAVPKKGPSLLRRQPSRQQELKTEAPVERRKSWLARRFSRN</sequence>
<feature type="compositionally biased region" description="Pro residues" evidence="1">
    <location>
        <begin position="388"/>
        <end position="408"/>
    </location>
</feature>
<name>A0A0A1T7E7_9HYPO</name>
<evidence type="ECO:0008006" key="4">
    <source>
        <dbReference type="Google" id="ProtNLM"/>
    </source>
</evidence>
<feature type="compositionally biased region" description="Polar residues" evidence="1">
    <location>
        <begin position="331"/>
        <end position="342"/>
    </location>
</feature>
<feature type="compositionally biased region" description="Polar residues" evidence="1">
    <location>
        <begin position="81"/>
        <end position="95"/>
    </location>
</feature>
<dbReference type="PANTHER" id="PTHR28186">
    <property type="entry name" value="MEIOTICALLY UP-REGULATED GENE 9 PROTEIN"/>
    <property type="match status" value="1"/>
</dbReference>
<reference evidence="2 3" key="1">
    <citation type="journal article" date="2015" name="Genome Announc.">
        <title>Draft Genome Sequence and Gene Annotation of the Entomopathogenic Fungus Verticillium hemipterigenum.</title>
        <authorList>
            <person name="Horn F."/>
            <person name="Habel A."/>
            <person name="Scharf D.H."/>
            <person name="Dworschak J."/>
            <person name="Brakhage A.A."/>
            <person name="Guthke R."/>
            <person name="Hertweck C."/>
            <person name="Linde J."/>
        </authorList>
    </citation>
    <scope>NUCLEOTIDE SEQUENCE [LARGE SCALE GENOMIC DNA]</scope>
</reference>
<dbReference type="Proteomes" id="UP000039046">
    <property type="component" value="Unassembled WGS sequence"/>
</dbReference>
<dbReference type="AlphaFoldDB" id="A0A0A1T7E7"/>
<protein>
    <recommendedName>
        <fullName evidence="4">DUF2406 domain protein</fullName>
    </recommendedName>
</protein>
<dbReference type="PANTHER" id="PTHR28186:SF1">
    <property type="entry name" value="MEIOTICALLY UP-REGULATED GENE 9 PROTEIN"/>
    <property type="match status" value="1"/>
</dbReference>
<keyword evidence="3" id="KW-1185">Reference proteome</keyword>
<feature type="compositionally biased region" description="Basic and acidic residues" evidence="1">
    <location>
        <begin position="424"/>
        <end position="436"/>
    </location>
</feature>
<gene>
    <name evidence="2" type="ORF">VHEMI02277</name>
</gene>
<evidence type="ECO:0000313" key="2">
    <source>
        <dbReference type="EMBL" id="CEJ82197.1"/>
    </source>
</evidence>
<feature type="compositionally biased region" description="Polar residues" evidence="1">
    <location>
        <begin position="366"/>
        <end position="383"/>
    </location>
</feature>
<evidence type="ECO:0000256" key="1">
    <source>
        <dbReference type="SAM" id="MobiDB-lite"/>
    </source>
</evidence>
<feature type="region of interest" description="Disordered" evidence="1">
    <location>
        <begin position="215"/>
        <end position="262"/>
    </location>
</feature>
<dbReference type="EMBL" id="CDHN01000001">
    <property type="protein sequence ID" value="CEJ82197.1"/>
    <property type="molecule type" value="Genomic_DNA"/>
</dbReference>
<dbReference type="InterPro" id="IPR018809">
    <property type="entry name" value="DUF2406"/>
</dbReference>
<evidence type="ECO:0000313" key="3">
    <source>
        <dbReference type="Proteomes" id="UP000039046"/>
    </source>
</evidence>
<dbReference type="OrthoDB" id="5330253at2759"/>
<feature type="region of interest" description="Disordered" evidence="1">
    <location>
        <begin position="293"/>
        <end position="446"/>
    </location>
</feature>
<organism evidence="2 3">
    <name type="scientific">[Torrubiella] hemipterigena</name>
    <dbReference type="NCBI Taxonomy" id="1531966"/>
    <lineage>
        <taxon>Eukaryota</taxon>
        <taxon>Fungi</taxon>
        <taxon>Dikarya</taxon>
        <taxon>Ascomycota</taxon>
        <taxon>Pezizomycotina</taxon>
        <taxon>Sordariomycetes</taxon>
        <taxon>Hypocreomycetidae</taxon>
        <taxon>Hypocreales</taxon>
        <taxon>Clavicipitaceae</taxon>
        <taxon>Clavicipitaceae incertae sedis</taxon>
        <taxon>'Torrubiella' clade</taxon>
    </lineage>
</organism>
<accession>A0A0A1T7E7</accession>
<dbReference type="Pfam" id="PF10295">
    <property type="entry name" value="DUF2406"/>
    <property type="match status" value="1"/>
</dbReference>